<name>A0A3M7SZP4_BRAPC</name>
<accession>A0A3M7SZP4</accession>
<proteinExistence type="predicted"/>
<keyword evidence="1" id="KW-0175">Coiled coil</keyword>
<evidence type="ECO:0000256" key="1">
    <source>
        <dbReference type="SAM" id="Coils"/>
    </source>
</evidence>
<evidence type="ECO:0000313" key="2">
    <source>
        <dbReference type="EMBL" id="RNA41155.1"/>
    </source>
</evidence>
<gene>
    <name evidence="2" type="ORF">BpHYR1_051742</name>
</gene>
<dbReference type="Proteomes" id="UP000276133">
    <property type="component" value="Unassembled WGS sequence"/>
</dbReference>
<dbReference type="EMBL" id="REGN01000539">
    <property type="protein sequence ID" value="RNA41155.1"/>
    <property type="molecule type" value="Genomic_DNA"/>
</dbReference>
<sequence length="323" mass="37929">MFADDTTIKGREKKLELSKKLEEKEKKIKKGMNELTDLREKVRHKEEKDAQTIKEKDDLNEKIEKYLKSKSYLEVENLNFKIKMQEIELEYDQIKRYLNGQLDTCKSELRSKNSEIDSLRLEADNLNSKNIDSQKAEFMIEKRDLVGQVREKSKEIEKLQFSLRDLEFQFDQDKTVQSLKLSNDLQNQSDLNDRFAKLQFSFHTLKNQYEVLKNENSTRTNSASPIQKDHFAQVPSMDFEFSKPQQNFISSQERVAPIFNSFLPSSTFSLDSLTKDQINHLKILFESEKQTMNSCTNLCSICGITFSTPRSMRSHQGFLWENV</sequence>
<dbReference type="AlphaFoldDB" id="A0A3M7SZP4"/>
<comment type="caution">
    <text evidence="2">The sequence shown here is derived from an EMBL/GenBank/DDBJ whole genome shotgun (WGS) entry which is preliminary data.</text>
</comment>
<feature type="coiled-coil region" evidence="1">
    <location>
        <begin position="102"/>
        <end position="169"/>
    </location>
</feature>
<feature type="coiled-coil region" evidence="1">
    <location>
        <begin position="14"/>
        <end position="76"/>
    </location>
</feature>
<evidence type="ECO:0000313" key="3">
    <source>
        <dbReference type="Proteomes" id="UP000276133"/>
    </source>
</evidence>
<protein>
    <submittedName>
        <fullName evidence="2">Uncharacterized protein</fullName>
    </submittedName>
</protein>
<keyword evidence="3" id="KW-1185">Reference proteome</keyword>
<organism evidence="2 3">
    <name type="scientific">Brachionus plicatilis</name>
    <name type="common">Marine rotifer</name>
    <name type="synonym">Brachionus muelleri</name>
    <dbReference type="NCBI Taxonomy" id="10195"/>
    <lineage>
        <taxon>Eukaryota</taxon>
        <taxon>Metazoa</taxon>
        <taxon>Spiralia</taxon>
        <taxon>Gnathifera</taxon>
        <taxon>Rotifera</taxon>
        <taxon>Eurotatoria</taxon>
        <taxon>Monogononta</taxon>
        <taxon>Pseudotrocha</taxon>
        <taxon>Ploima</taxon>
        <taxon>Brachionidae</taxon>
        <taxon>Brachionus</taxon>
    </lineage>
</organism>
<reference evidence="2 3" key="1">
    <citation type="journal article" date="2018" name="Sci. Rep.">
        <title>Genomic signatures of local adaptation to the degree of environmental predictability in rotifers.</title>
        <authorList>
            <person name="Franch-Gras L."/>
            <person name="Hahn C."/>
            <person name="Garcia-Roger E.M."/>
            <person name="Carmona M.J."/>
            <person name="Serra M."/>
            <person name="Gomez A."/>
        </authorList>
    </citation>
    <scope>NUCLEOTIDE SEQUENCE [LARGE SCALE GENOMIC DNA]</scope>
    <source>
        <strain evidence="2">HYR1</strain>
    </source>
</reference>